<evidence type="ECO:0000313" key="3">
    <source>
        <dbReference type="Proteomes" id="UP000183954"/>
    </source>
</evidence>
<dbReference type="AlphaFoldDB" id="A0A1M5SLP8"/>
<name>A0A1M5SLP8_9FIRM</name>
<gene>
    <name evidence="2" type="ORF">SAMN02746098_00870</name>
</gene>
<sequence length="398" mass="46168">MKKAIVFYMYGNKNAGDVAICLGAISLLQELGYELTFVSRFSGQQCDYNNSKEYLREYHSDLVIEPGLFSFDRSDNMVKKLLAYLKGILYVISPVDDKRLKNLISENEVIFFNGGNLLRGKTITDYMRLEALLYPIRIARNLKKFIVCLPQSTASTSKIGFKILKKHLSKFNKVFIREKISYFTIQEKMQDISFIKATDLAFFIKDVPLAATRYKNKYLLTINTAERHIAIILRATTIGDIGELLDSKKEEFADSILTFIDEFKDQYKIHFVVQTQKDKEFTEYVLSKISSSNCIDMIEEYDPYIVREVYRNMDFILAMRLHAAILALSVYTPVIGYFEEEWGFKNPGIMEDAGMLWTMDGKELVKYGRDLASRRGQFVSEIKHFIDIEKRNILKNFL</sequence>
<evidence type="ECO:0000313" key="2">
    <source>
        <dbReference type="EMBL" id="SHH38803.1"/>
    </source>
</evidence>
<keyword evidence="2" id="KW-0808">Transferase</keyword>
<keyword evidence="3" id="KW-1185">Reference proteome</keyword>
<dbReference type="GO" id="GO:0016740">
    <property type="term" value="F:transferase activity"/>
    <property type="evidence" value="ECO:0007669"/>
    <property type="project" value="UniProtKB-KW"/>
</dbReference>
<dbReference type="PANTHER" id="PTHR36836:SF1">
    <property type="entry name" value="COLANIC ACID BIOSYNTHESIS PROTEIN WCAK"/>
    <property type="match status" value="1"/>
</dbReference>
<feature type="domain" description="Polysaccharide pyruvyl transferase" evidence="1">
    <location>
        <begin position="14"/>
        <end position="336"/>
    </location>
</feature>
<dbReference type="OrthoDB" id="3199616at2"/>
<dbReference type="InterPro" id="IPR007345">
    <property type="entry name" value="Polysacch_pyruvyl_Trfase"/>
</dbReference>
<dbReference type="Proteomes" id="UP000183954">
    <property type="component" value="Unassembled WGS sequence"/>
</dbReference>
<dbReference type="RefSeq" id="WP_073028120.1">
    <property type="nucleotide sequence ID" value="NZ_FQXJ01000003.1"/>
</dbReference>
<dbReference type="EMBL" id="FQXJ01000003">
    <property type="protein sequence ID" value="SHH38803.1"/>
    <property type="molecule type" value="Genomic_DNA"/>
</dbReference>
<dbReference type="STRING" id="1121420.SAMN02746098_00870"/>
<reference evidence="3" key="1">
    <citation type="submission" date="2016-11" db="EMBL/GenBank/DDBJ databases">
        <authorList>
            <person name="Varghese N."/>
            <person name="Submissions S."/>
        </authorList>
    </citation>
    <scope>NUCLEOTIDE SEQUENCE [LARGE SCALE GENOMIC DNA]</scope>
    <source>
        <strain evidence="3">DSM 15449</strain>
    </source>
</reference>
<dbReference type="Pfam" id="PF04230">
    <property type="entry name" value="PS_pyruv_trans"/>
    <property type="match status" value="1"/>
</dbReference>
<protein>
    <submittedName>
        <fullName evidence="2">Polysaccharide pyruvyl transferase family protein WcaK</fullName>
    </submittedName>
</protein>
<evidence type="ECO:0000259" key="1">
    <source>
        <dbReference type="Pfam" id="PF04230"/>
    </source>
</evidence>
<proteinExistence type="predicted"/>
<organism evidence="2 3">
    <name type="scientific">Desulfosporosinus lacus DSM 15449</name>
    <dbReference type="NCBI Taxonomy" id="1121420"/>
    <lineage>
        <taxon>Bacteria</taxon>
        <taxon>Bacillati</taxon>
        <taxon>Bacillota</taxon>
        <taxon>Clostridia</taxon>
        <taxon>Eubacteriales</taxon>
        <taxon>Desulfitobacteriaceae</taxon>
        <taxon>Desulfosporosinus</taxon>
    </lineage>
</organism>
<dbReference type="PANTHER" id="PTHR36836">
    <property type="entry name" value="COLANIC ACID BIOSYNTHESIS PROTEIN WCAK"/>
    <property type="match status" value="1"/>
</dbReference>
<accession>A0A1M5SLP8</accession>